<dbReference type="AlphaFoldDB" id="A0A8H6G2H9"/>
<feature type="compositionally biased region" description="Basic and acidic residues" evidence="1">
    <location>
        <begin position="478"/>
        <end position="502"/>
    </location>
</feature>
<feature type="signal peptide" evidence="2">
    <location>
        <begin position="1"/>
        <end position="19"/>
    </location>
</feature>
<evidence type="ECO:0000313" key="3">
    <source>
        <dbReference type="EMBL" id="KAF6239355.1"/>
    </source>
</evidence>
<dbReference type="GeneID" id="59284289"/>
<keyword evidence="2" id="KW-0732">Signal</keyword>
<accession>A0A8H6G2H9</accession>
<keyword evidence="4" id="KW-1185">Reference proteome</keyword>
<evidence type="ECO:0000313" key="4">
    <source>
        <dbReference type="Proteomes" id="UP000578531"/>
    </source>
</evidence>
<organism evidence="3 4">
    <name type="scientific">Letharia columbiana</name>
    <dbReference type="NCBI Taxonomy" id="112416"/>
    <lineage>
        <taxon>Eukaryota</taxon>
        <taxon>Fungi</taxon>
        <taxon>Dikarya</taxon>
        <taxon>Ascomycota</taxon>
        <taxon>Pezizomycotina</taxon>
        <taxon>Lecanoromycetes</taxon>
        <taxon>OSLEUM clade</taxon>
        <taxon>Lecanoromycetidae</taxon>
        <taxon>Lecanorales</taxon>
        <taxon>Lecanorineae</taxon>
        <taxon>Parmeliaceae</taxon>
        <taxon>Letharia</taxon>
    </lineage>
</organism>
<evidence type="ECO:0000256" key="2">
    <source>
        <dbReference type="SAM" id="SignalP"/>
    </source>
</evidence>
<sequence length="942" mass="96995">MLWTPLCVLLFTHPFRILAQTTGDDIPIVEVSDGRIFLPSAASVAGVCSTITTTIGNTVDYIPVPCADVAHAPIWSEKVLVDGTTAEIIIAPSGNVRFASKAWLDANPPSSTRPASQTRFSTKATASSTASAFSRVVPSSYISLNSSSGVSTSLWGARSNSPPTATQTSLYLSNTSQGSVANNLSISTVSSYQNTSSGSGNRSTSLRTGSSSLKSGATSISANLTWSYHLRVHGPSLTTQSTLFGSDSGTLTSINASSGYSASSVTRLVNLGQNSSSPQLESNPSSYSLSSSLIRSISTSRGSHEPATNAPSAPPTEGFPSTTTSIRIALAATSLTASSFLSIPTITPRPKSSASATGNFTPPISSDLDAFETSGPSLITLSMSGQSITLTRQTMPGFEDFTGTTTVTTSEMTTNSAGVVVWVTGAVIIGTDGIFWGLYLASLGTRGFCIWPFCSGGGICIWPFCGGTGGGGGGGHDGIPKDEGKKTLPDPKTQEGMTRKTSDPTPTTVPTSTTAPKSTLPKSTTATTTASDTACPLFSIPTDSLTFDDSPTWNPNDPEYVGDIVTAAYAIWRIDTGSGSEILPPLPTNTGYGNAVSIDFIPNAASGGGSSTNGPSSTATTTPMSGVSNSAVVAASAALMASIMSASSASVASVQSVESVQSAASVESVAAAQSVALVEIIAAIQSQASINSIASAQRVASVSKSSVLSVASAASAQSVASVSKSSVLSVASAISAASVASVLSAASIASLPTPTPNLAVLIMRNVNCDDTNCASDGYVYDVVPSSPTVLICSNPPYIHYYSYPDNAPDDVQFYAINSGTFTSHGVYTNCQYQGTSVSFGIFGCDQVEAVFCNLPTEQETSCSSTHDIYEDEWEPVAYCEVSQYQRSVPEDHIINADNSLLVVGRYDASKQTTVFAVLYVIFSTASENYTDPSFSVDIPSLL</sequence>
<comment type="caution">
    <text evidence="3">The sequence shown here is derived from an EMBL/GenBank/DDBJ whole genome shotgun (WGS) entry which is preliminary data.</text>
</comment>
<feature type="compositionally biased region" description="Low complexity" evidence="1">
    <location>
        <begin position="503"/>
        <end position="528"/>
    </location>
</feature>
<gene>
    <name evidence="3" type="ORF">HO173_002617</name>
</gene>
<dbReference type="RefSeq" id="XP_037168642.1">
    <property type="nucleotide sequence ID" value="XM_037304549.1"/>
</dbReference>
<dbReference type="EMBL" id="JACCJC010000006">
    <property type="protein sequence ID" value="KAF6239355.1"/>
    <property type="molecule type" value="Genomic_DNA"/>
</dbReference>
<dbReference type="Proteomes" id="UP000578531">
    <property type="component" value="Unassembled WGS sequence"/>
</dbReference>
<feature type="region of interest" description="Disordered" evidence="1">
    <location>
        <begin position="473"/>
        <end position="528"/>
    </location>
</feature>
<dbReference type="OrthoDB" id="10638896at2759"/>
<name>A0A8H6G2H9_9LECA</name>
<proteinExistence type="predicted"/>
<feature type="chain" id="PRO_5034856606" evidence="2">
    <location>
        <begin position="20"/>
        <end position="942"/>
    </location>
</feature>
<feature type="region of interest" description="Disordered" evidence="1">
    <location>
        <begin position="191"/>
        <end position="216"/>
    </location>
</feature>
<evidence type="ECO:0000256" key="1">
    <source>
        <dbReference type="SAM" id="MobiDB-lite"/>
    </source>
</evidence>
<feature type="compositionally biased region" description="Low complexity" evidence="1">
    <location>
        <begin position="194"/>
        <end position="213"/>
    </location>
</feature>
<reference evidence="3 4" key="1">
    <citation type="journal article" date="2020" name="Genomics">
        <title>Complete, high-quality genomes from long-read metagenomic sequencing of two wolf lichen thalli reveals enigmatic genome architecture.</title>
        <authorList>
            <person name="McKenzie S.K."/>
            <person name="Walston R.F."/>
            <person name="Allen J.L."/>
        </authorList>
    </citation>
    <scope>NUCLEOTIDE SEQUENCE [LARGE SCALE GENOMIC DNA]</scope>
    <source>
        <strain evidence="3">WasteWater2</strain>
    </source>
</reference>
<protein>
    <submittedName>
        <fullName evidence="3">Uncharacterized protein</fullName>
    </submittedName>
</protein>
<feature type="region of interest" description="Disordered" evidence="1">
    <location>
        <begin position="298"/>
        <end position="321"/>
    </location>
</feature>